<organism evidence="6 7">
    <name type="scientific">Rivibacter subsaxonicus</name>
    <dbReference type="NCBI Taxonomy" id="457575"/>
    <lineage>
        <taxon>Bacteria</taxon>
        <taxon>Pseudomonadati</taxon>
        <taxon>Pseudomonadota</taxon>
        <taxon>Betaproteobacteria</taxon>
        <taxon>Burkholderiales</taxon>
        <taxon>Rivibacter</taxon>
    </lineage>
</organism>
<dbReference type="SUPFAM" id="SSF46785">
    <property type="entry name" value="Winged helix' DNA-binding domain"/>
    <property type="match status" value="1"/>
</dbReference>
<feature type="domain" description="HTH lysR-type" evidence="5">
    <location>
        <begin position="3"/>
        <end position="60"/>
    </location>
</feature>
<sequence>MSMNLSWIDDFMALAATGNFSRAAADRHMTQPAFSRRIRALEEWLGADLFDRTSQPARVTEVGEWFRTVAQDLQARVAGIPGEARAIAEASSTALRFAATHALSFTFMPRWLHALEAHSSMGQLQLMSDTQQKCAALLAQNQVHFMLAHAHPGVRGPLDVAEFPSLVVGSDELLPVSAPDEAGRPLHGLPVSGKGATTQWLGYSAESGLGRILRELKGPALDRLHVHQALTAHLASVLRTMALDKRGLAWLPQLLVGDDIATGRLVAAAPDEWRIDLEIRLYRRRGEVGKAAEAFWNSATAAAQTA</sequence>
<keyword evidence="7" id="KW-1185">Reference proteome</keyword>
<dbReference type="PROSITE" id="PS50931">
    <property type="entry name" value="HTH_LYSR"/>
    <property type="match status" value="1"/>
</dbReference>
<dbReference type="GO" id="GO:0000976">
    <property type="term" value="F:transcription cis-regulatory region binding"/>
    <property type="evidence" value="ECO:0007669"/>
    <property type="project" value="TreeGrafter"/>
</dbReference>
<dbReference type="EMBL" id="SHKP01000004">
    <property type="protein sequence ID" value="RZU02785.1"/>
    <property type="molecule type" value="Genomic_DNA"/>
</dbReference>
<gene>
    <name evidence="6" type="ORF">EV670_0814</name>
</gene>
<proteinExistence type="inferred from homology"/>
<evidence type="ECO:0000256" key="3">
    <source>
        <dbReference type="ARBA" id="ARBA00023125"/>
    </source>
</evidence>
<evidence type="ECO:0000259" key="5">
    <source>
        <dbReference type="PROSITE" id="PS50931"/>
    </source>
</evidence>
<dbReference type="InterPro" id="IPR000847">
    <property type="entry name" value="LysR_HTH_N"/>
</dbReference>
<evidence type="ECO:0000256" key="1">
    <source>
        <dbReference type="ARBA" id="ARBA00009437"/>
    </source>
</evidence>
<comment type="similarity">
    <text evidence="1">Belongs to the LysR transcriptional regulatory family.</text>
</comment>
<protein>
    <submittedName>
        <fullName evidence="6">LysR family transcriptional regulator</fullName>
    </submittedName>
</protein>
<keyword evidence="2" id="KW-0805">Transcription regulation</keyword>
<dbReference type="PANTHER" id="PTHR30126:SF2">
    <property type="entry name" value="HTH-TYPE TRANSCRIPTIONAL REGULATOR YJIE"/>
    <property type="match status" value="1"/>
</dbReference>
<reference evidence="6 7" key="1">
    <citation type="submission" date="2019-02" db="EMBL/GenBank/DDBJ databases">
        <title>Genomic Encyclopedia of Type Strains, Phase IV (KMG-IV): sequencing the most valuable type-strain genomes for metagenomic binning, comparative biology and taxonomic classification.</title>
        <authorList>
            <person name="Goeker M."/>
        </authorList>
    </citation>
    <scope>NUCLEOTIDE SEQUENCE [LARGE SCALE GENOMIC DNA]</scope>
    <source>
        <strain evidence="6 7">DSM 19570</strain>
    </source>
</reference>
<name>A0A4Q7W1R2_9BURK</name>
<dbReference type="PRINTS" id="PR00039">
    <property type="entry name" value="HTHLYSR"/>
</dbReference>
<evidence type="ECO:0000256" key="4">
    <source>
        <dbReference type="ARBA" id="ARBA00023163"/>
    </source>
</evidence>
<dbReference type="CDD" id="cd05466">
    <property type="entry name" value="PBP2_LTTR_substrate"/>
    <property type="match status" value="1"/>
</dbReference>
<dbReference type="SUPFAM" id="SSF53850">
    <property type="entry name" value="Periplasmic binding protein-like II"/>
    <property type="match status" value="1"/>
</dbReference>
<dbReference type="RefSeq" id="WP_341274602.1">
    <property type="nucleotide sequence ID" value="NZ_SHKP01000004.1"/>
</dbReference>
<dbReference type="Gene3D" id="1.10.10.10">
    <property type="entry name" value="Winged helix-like DNA-binding domain superfamily/Winged helix DNA-binding domain"/>
    <property type="match status" value="1"/>
</dbReference>
<dbReference type="Proteomes" id="UP000293671">
    <property type="component" value="Unassembled WGS sequence"/>
</dbReference>
<evidence type="ECO:0000313" key="7">
    <source>
        <dbReference type="Proteomes" id="UP000293671"/>
    </source>
</evidence>
<evidence type="ECO:0000313" key="6">
    <source>
        <dbReference type="EMBL" id="RZU02785.1"/>
    </source>
</evidence>
<evidence type="ECO:0000256" key="2">
    <source>
        <dbReference type="ARBA" id="ARBA00023015"/>
    </source>
</evidence>
<dbReference type="Gene3D" id="3.40.190.10">
    <property type="entry name" value="Periplasmic binding protein-like II"/>
    <property type="match status" value="2"/>
</dbReference>
<dbReference type="GO" id="GO:0003700">
    <property type="term" value="F:DNA-binding transcription factor activity"/>
    <property type="evidence" value="ECO:0007669"/>
    <property type="project" value="InterPro"/>
</dbReference>
<dbReference type="Pfam" id="PF03466">
    <property type="entry name" value="LysR_substrate"/>
    <property type="match status" value="1"/>
</dbReference>
<dbReference type="PANTHER" id="PTHR30126">
    <property type="entry name" value="HTH-TYPE TRANSCRIPTIONAL REGULATOR"/>
    <property type="match status" value="1"/>
</dbReference>
<accession>A0A4Q7W1R2</accession>
<dbReference type="AlphaFoldDB" id="A0A4Q7W1R2"/>
<keyword evidence="4" id="KW-0804">Transcription</keyword>
<dbReference type="InterPro" id="IPR036390">
    <property type="entry name" value="WH_DNA-bd_sf"/>
</dbReference>
<keyword evidence="3" id="KW-0238">DNA-binding</keyword>
<dbReference type="InterPro" id="IPR005119">
    <property type="entry name" value="LysR_subst-bd"/>
</dbReference>
<comment type="caution">
    <text evidence="6">The sequence shown here is derived from an EMBL/GenBank/DDBJ whole genome shotgun (WGS) entry which is preliminary data.</text>
</comment>
<dbReference type="InterPro" id="IPR036388">
    <property type="entry name" value="WH-like_DNA-bd_sf"/>
</dbReference>
<dbReference type="Pfam" id="PF00126">
    <property type="entry name" value="HTH_1"/>
    <property type="match status" value="1"/>
</dbReference>